<gene>
    <name evidence="3" type="ordered locus">Daud_0593</name>
</gene>
<name>B1I269_DESAP</name>
<dbReference type="AlphaFoldDB" id="B1I269"/>
<dbReference type="RefSeq" id="WP_012301715.1">
    <property type="nucleotide sequence ID" value="NC_010424.1"/>
</dbReference>
<reference evidence="3 4" key="2">
    <citation type="journal article" date="2008" name="Science">
        <title>Environmental genomics reveals a single-species ecosystem deep within Earth.</title>
        <authorList>
            <person name="Chivian D."/>
            <person name="Brodie E.L."/>
            <person name="Alm E.J."/>
            <person name="Culley D.E."/>
            <person name="Dehal P.S."/>
            <person name="Desantis T.Z."/>
            <person name="Gihring T.M."/>
            <person name="Lapidus A."/>
            <person name="Lin L.H."/>
            <person name="Lowry S.R."/>
            <person name="Moser D.P."/>
            <person name="Richardson P.M."/>
            <person name="Southam G."/>
            <person name="Wanger G."/>
            <person name="Pratt L.M."/>
            <person name="Andersen G.L."/>
            <person name="Hazen T.C."/>
            <person name="Brockman F.J."/>
            <person name="Arkin A.P."/>
            <person name="Onstott T.C."/>
        </authorList>
    </citation>
    <scope>NUCLEOTIDE SEQUENCE [LARGE SCALE GENOMIC DNA]</scope>
    <source>
        <strain evidence="3 4">MP104C</strain>
    </source>
</reference>
<evidence type="ECO:0000259" key="2">
    <source>
        <dbReference type="Pfam" id="PF24755"/>
    </source>
</evidence>
<evidence type="ECO:0000259" key="1">
    <source>
        <dbReference type="Pfam" id="PF04293"/>
    </source>
</evidence>
<protein>
    <submittedName>
        <fullName evidence="3">SpoVR family protein</fullName>
    </submittedName>
</protein>
<dbReference type="eggNOG" id="COG2719">
    <property type="taxonomic scope" value="Bacteria"/>
</dbReference>
<proteinExistence type="predicted"/>
<dbReference type="PANTHER" id="PTHR30029:SF2">
    <property type="entry name" value="STAGE V SPORULATION PROTEIN R"/>
    <property type="match status" value="1"/>
</dbReference>
<dbReference type="InterPro" id="IPR057008">
    <property type="entry name" value="SpoVR-like_C"/>
</dbReference>
<dbReference type="Proteomes" id="UP000008544">
    <property type="component" value="Chromosome"/>
</dbReference>
<dbReference type="Pfam" id="PF24755">
    <property type="entry name" value="SpoVR_C"/>
    <property type="match status" value="1"/>
</dbReference>
<organism evidence="3 4">
    <name type="scientific">Desulforudis audaxviator (strain MP104C)</name>
    <dbReference type="NCBI Taxonomy" id="477974"/>
    <lineage>
        <taxon>Bacteria</taxon>
        <taxon>Bacillati</taxon>
        <taxon>Bacillota</taxon>
        <taxon>Clostridia</taxon>
        <taxon>Thermoanaerobacterales</taxon>
        <taxon>Candidatus Desulforudaceae</taxon>
        <taxon>Candidatus Desulforudis</taxon>
    </lineage>
</organism>
<dbReference type="EMBL" id="CP000860">
    <property type="protein sequence ID" value="ACA59127.1"/>
    <property type="molecule type" value="Genomic_DNA"/>
</dbReference>
<feature type="domain" description="SpoVR-like C-terminal" evidence="2">
    <location>
        <begin position="348"/>
        <end position="399"/>
    </location>
</feature>
<reference evidence="4" key="1">
    <citation type="submission" date="2007-10" db="EMBL/GenBank/DDBJ databases">
        <title>Complete sequence of chromosome of Desulforudis audaxviator MP104C.</title>
        <authorList>
            <person name="Copeland A."/>
            <person name="Lucas S."/>
            <person name="Lapidus A."/>
            <person name="Barry K."/>
            <person name="Glavina del Rio T."/>
            <person name="Dalin E."/>
            <person name="Tice H."/>
            <person name="Bruce D."/>
            <person name="Pitluck S."/>
            <person name="Lowry S.R."/>
            <person name="Larimer F."/>
            <person name="Land M.L."/>
            <person name="Hauser L."/>
            <person name="Kyrpides N."/>
            <person name="Ivanova N.N."/>
            <person name="Richardson P."/>
        </authorList>
    </citation>
    <scope>NUCLEOTIDE SEQUENCE [LARGE SCALE GENOMIC DNA]</scope>
    <source>
        <strain evidence="4">MP104C</strain>
    </source>
</reference>
<dbReference type="Pfam" id="PF04293">
    <property type="entry name" value="SpoVR"/>
    <property type="match status" value="2"/>
</dbReference>
<evidence type="ECO:0000313" key="3">
    <source>
        <dbReference type="EMBL" id="ACA59127.1"/>
    </source>
</evidence>
<dbReference type="InterPro" id="IPR007390">
    <property type="entry name" value="Spore_V_R"/>
</dbReference>
<dbReference type="PANTHER" id="PTHR30029">
    <property type="entry name" value="STAGE V SPORULATION PROTEIN R"/>
    <property type="match status" value="1"/>
</dbReference>
<feature type="domain" description="SpoVR protein-like N-terminal" evidence="1">
    <location>
        <begin position="3"/>
        <end position="167"/>
    </location>
</feature>
<evidence type="ECO:0000313" key="4">
    <source>
        <dbReference type="Proteomes" id="UP000008544"/>
    </source>
</evidence>
<dbReference type="HOGENOM" id="CLU_010179_1_0_9"/>
<feature type="domain" description="SpoVR protein-like N-terminal" evidence="1">
    <location>
        <begin position="179"/>
        <end position="345"/>
    </location>
</feature>
<dbReference type="STRING" id="477974.Daud_0593"/>
<dbReference type="InterPro" id="IPR056174">
    <property type="entry name" value="SpoVR_N"/>
</dbReference>
<accession>B1I269</accession>
<sequence length="419" mass="49222">MHDMESLEKDIEEIMAAARQYGLDHRDMHFEICPPEVLYSFGAYRMPTRFGHWSFGKAYQRIKTEYDHNLSRMYEMVINTDPCYAFLLQGNTRIQNRLVIAHALAHSDFFKHNAYFARTAPRTVLESMTVAAGRIRNYEQAYGRERVEQFLDAALAVQEHVDYHHSPGTGRRYPAGESASHSKNDVLGFIARFGHGLESWQRDILAVVREESLYFRPQLATKLCNEGWATFWHLKIMHHLELTEEETVDFARMHAQLVQPSRLRVNPYLLGLSIFSDIDRRWGRDTVFEARATCDDPGLLRNYLTEELVRKMDLFVFRRIGYEWRVVEKDWQTVRDTLIQNLFNCGHPYILVETGDFNGRGELYLKHYYEGVELDVHYLEKTLPLVHRLWGRPVHLETVLEEKEMLFSFPGDKVGKRLI</sequence>
<dbReference type="KEGG" id="dau:Daud_0593"/>
<keyword evidence="4" id="KW-1185">Reference proteome</keyword>